<dbReference type="InterPro" id="IPR012791">
    <property type="entry name" value="3-oxoacid_CoA-transf_B"/>
</dbReference>
<gene>
    <name evidence="3" type="ORF">EDM56_13945</name>
</gene>
<dbReference type="PANTHER" id="PTHR13707:SF57">
    <property type="entry name" value="SUCCINYL-COA:3-KETOACID COENZYME A TRANSFERASE SUBUNIT B-RELATED"/>
    <property type="match status" value="1"/>
</dbReference>
<dbReference type="RefSeq" id="WP_122918515.1">
    <property type="nucleotide sequence ID" value="NZ_RHHQ01000011.1"/>
</dbReference>
<dbReference type="OrthoDB" id="9778604at2"/>
<evidence type="ECO:0000256" key="2">
    <source>
        <dbReference type="ARBA" id="ARBA00022679"/>
    </source>
</evidence>
<organism evidence="3 4">
    <name type="scientific">Brevibacillus fluminis</name>
    <dbReference type="NCBI Taxonomy" id="511487"/>
    <lineage>
        <taxon>Bacteria</taxon>
        <taxon>Bacillati</taxon>
        <taxon>Bacillota</taxon>
        <taxon>Bacilli</taxon>
        <taxon>Bacillales</taxon>
        <taxon>Paenibacillaceae</taxon>
        <taxon>Brevibacillus</taxon>
    </lineage>
</organism>
<dbReference type="Pfam" id="PF01144">
    <property type="entry name" value="CoA_trans"/>
    <property type="match status" value="1"/>
</dbReference>
<sequence>MNEKELIASRVAKELRNGDIVNLGIGIPTLVVEYLPANIEVFIHSENGILGVGPAPAAGEVDKDLVNAGKLPVTVSTGASYFDSAASFAMIRGGHVDVSILGVLQVDEQGRIANWAVPGKSVLGVGGAMDLLEGSKKVIVATTHTTKEGSPKLVKQATYPLTSIRRVDLIVTELAVFEVRDSTLVLTELAPNVTLEEVRSKTEAHFQVQLANEKAGEGLTNTHSREVEKWLSS</sequence>
<proteinExistence type="inferred from homology"/>
<dbReference type="EMBL" id="RHHQ01000011">
    <property type="protein sequence ID" value="RNB87673.1"/>
    <property type="molecule type" value="Genomic_DNA"/>
</dbReference>
<dbReference type="InterPro" id="IPR037171">
    <property type="entry name" value="NagB/RpiA_transferase-like"/>
</dbReference>
<comment type="caution">
    <text evidence="3">The sequence shown here is derived from an EMBL/GenBank/DDBJ whole genome shotgun (WGS) entry which is preliminary data.</text>
</comment>
<comment type="similarity">
    <text evidence="1">Belongs to the 3-oxoacid CoA-transferase subunit B family.</text>
</comment>
<keyword evidence="2 3" id="KW-0808">Transferase</keyword>
<dbReference type="Proteomes" id="UP000271031">
    <property type="component" value="Unassembled WGS sequence"/>
</dbReference>
<dbReference type="NCBIfam" id="TIGR02428">
    <property type="entry name" value="pcaJ_scoB_fam"/>
    <property type="match status" value="1"/>
</dbReference>
<protein>
    <submittedName>
        <fullName evidence="3">CoA transferase subunit B</fullName>
    </submittedName>
</protein>
<evidence type="ECO:0000256" key="1">
    <source>
        <dbReference type="ARBA" id="ARBA00007047"/>
    </source>
</evidence>
<accession>A0A3M8DHV1</accession>
<name>A0A3M8DHV1_9BACL</name>
<reference evidence="3 4" key="1">
    <citation type="submission" date="2018-10" db="EMBL/GenBank/DDBJ databases">
        <title>Phylogenomics of Brevibacillus.</title>
        <authorList>
            <person name="Dunlap C."/>
        </authorList>
    </citation>
    <scope>NUCLEOTIDE SEQUENCE [LARGE SCALE GENOMIC DNA]</scope>
    <source>
        <strain evidence="3 4">JCM 15716</strain>
    </source>
</reference>
<dbReference type="Gene3D" id="3.40.1080.10">
    <property type="entry name" value="Glutaconate Coenzyme A-transferase"/>
    <property type="match status" value="1"/>
</dbReference>
<dbReference type="AlphaFoldDB" id="A0A3M8DHV1"/>
<evidence type="ECO:0000313" key="3">
    <source>
        <dbReference type="EMBL" id="RNB87673.1"/>
    </source>
</evidence>
<dbReference type="InterPro" id="IPR004165">
    <property type="entry name" value="CoA_trans_fam_I"/>
</dbReference>
<dbReference type="GO" id="GO:0008410">
    <property type="term" value="F:CoA-transferase activity"/>
    <property type="evidence" value="ECO:0007669"/>
    <property type="project" value="InterPro"/>
</dbReference>
<dbReference type="SUPFAM" id="SSF100950">
    <property type="entry name" value="NagB/RpiA/CoA transferase-like"/>
    <property type="match status" value="1"/>
</dbReference>
<dbReference type="SMART" id="SM00882">
    <property type="entry name" value="CoA_trans"/>
    <property type="match status" value="1"/>
</dbReference>
<evidence type="ECO:0000313" key="4">
    <source>
        <dbReference type="Proteomes" id="UP000271031"/>
    </source>
</evidence>
<keyword evidence="4" id="KW-1185">Reference proteome</keyword>
<dbReference type="PANTHER" id="PTHR13707">
    <property type="entry name" value="KETOACID-COENZYME A TRANSFERASE"/>
    <property type="match status" value="1"/>
</dbReference>